<dbReference type="OrthoDB" id="10302527at2759"/>
<dbReference type="InParanoid" id="F4RET9"/>
<dbReference type="HOGENOM" id="CLU_1402723_0_0_1"/>
<accession>F4RET9</accession>
<proteinExistence type="predicted"/>
<dbReference type="RefSeq" id="XP_007407521.1">
    <property type="nucleotide sequence ID" value="XM_007407459.1"/>
</dbReference>
<name>F4RET9_MELLP</name>
<protein>
    <submittedName>
        <fullName evidence="2">Uncharacterized protein</fullName>
    </submittedName>
</protein>
<sequence length="194" mass="21652">MIRRSNRFSQLMSGVTFFSLGLSIGYLYNLQNLYTSPPRENVCFPTSNTPIYKGLNLILPSVRNLDDLNHQKQVLSNNFLGKQTERFKTSCDPLDDPEDDLIKFYGRDVIMMGRGYEGSGTRTRRFLKSLQDGKTVKVGVVGGSVSFGHGMYKHGPGTIYSERVLDWIKATYPNNPSSNHELFNGAVPGSSVVS</sequence>
<dbReference type="PANTHER" id="PTHR34407:SF1">
    <property type="entry name" value="SGNH HYDROLASE-TYPE ESTERASE DOMAIN-CONTAINING PROTEIN"/>
    <property type="match status" value="1"/>
</dbReference>
<reference evidence="3" key="1">
    <citation type="journal article" date="2011" name="Proc. Natl. Acad. Sci. U.S.A.">
        <title>Obligate biotrophy features unraveled by the genomic analysis of rust fungi.</title>
        <authorList>
            <person name="Duplessis S."/>
            <person name="Cuomo C.A."/>
            <person name="Lin Y.-C."/>
            <person name="Aerts A."/>
            <person name="Tisserant E."/>
            <person name="Veneault-Fourrey C."/>
            <person name="Joly D.L."/>
            <person name="Hacquard S."/>
            <person name="Amselem J."/>
            <person name="Cantarel B.L."/>
            <person name="Chiu R."/>
            <person name="Coutinho P.M."/>
            <person name="Feau N."/>
            <person name="Field M."/>
            <person name="Frey P."/>
            <person name="Gelhaye E."/>
            <person name="Goldberg J."/>
            <person name="Grabherr M.G."/>
            <person name="Kodira C.D."/>
            <person name="Kohler A."/>
            <person name="Kuees U."/>
            <person name="Lindquist E.A."/>
            <person name="Lucas S.M."/>
            <person name="Mago R."/>
            <person name="Mauceli E."/>
            <person name="Morin E."/>
            <person name="Murat C."/>
            <person name="Pangilinan J.L."/>
            <person name="Park R."/>
            <person name="Pearson M."/>
            <person name="Quesneville H."/>
            <person name="Rouhier N."/>
            <person name="Sakthikumar S."/>
            <person name="Salamov A.A."/>
            <person name="Schmutz J."/>
            <person name="Selles B."/>
            <person name="Shapiro H."/>
            <person name="Tanguay P."/>
            <person name="Tuskan G.A."/>
            <person name="Henrissat B."/>
            <person name="Van de Peer Y."/>
            <person name="Rouze P."/>
            <person name="Ellis J.G."/>
            <person name="Dodds P.N."/>
            <person name="Schein J.E."/>
            <person name="Zhong S."/>
            <person name="Hamelin R.C."/>
            <person name="Grigoriev I.V."/>
            <person name="Szabo L.J."/>
            <person name="Martin F."/>
        </authorList>
    </citation>
    <scope>NUCLEOTIDE SEQUENCE [LARGE SCALE GENOMIC DNA]</scope>
    <source>
        <strain evidence="3">98AG31 / pathotype 3-4-7</strain>
    </source>
</reference>
<dbReference type="KEGG" id="mlr:MELLADRAFT_104472"/>
<evidence type="ECO:0000313" key="2">
    <source>
        <dbReference type="EMBL" id="EGG09161.1"/>
    </source>
</evidence>
<keyword evidence="3" id="KW-1185">Reference proteome</keyword>
<evidence type="ECO:0000256" key="1">
    <source>
        <dbReference type="SAM" id="Phobius"/>
    </source>
</evidence>
<gene>
    <name evidence="2" type="ORF">MELLADRAFT_104472</name>
</gene>
<dbReference type="AlphaFoldDB" id="F4RET9"/>
<keyword evidence="1" id="KW-1133">Transmembrane helix</keyword>
<feature type="transmembrane region" description="Helical" evidence="1">
    <location>
        <begin position="12"/>
        <end position="30"/>
    </location>
</feature>
<dbReference type="VEuPathDB" id="FungiDB:MELLADRAFT_104472"/>
<organism evidence="3">
    <name type="scientific">Melampsora larici-populina (strain 98AG31 / pathotype 3-4-7)</name>
    <name type="common">Poplar leaf rust fungus</name>
    <dbReference type="NCBI Taxonomy" id="747676"/>
    <lineage>
        <taxon>Eukaryota</taxon>
        <taxon>Fungi</taxon>
        <taxon>Dikarya</taxon>
        <taxon>Basidiomycota</taxon>
        <taxon>Pucciniomycotina</taxon>
        <taxon>Pucciniomycetes</taxon>
        <taxon>Pucciniales</taxon>
        <taxon>Melampsoraceae</taxon>
        <taxon>Melampsora</taxon>
    </lineage>
</organism>
<keyword evidence="1" id="KW-0812">Transmembrane</keyword>
<keyword evidence="1" id="KW-0472">Membrane</keyword>
<evidence type="ECO:0000313" key="3">
    <source>
        <dbReference type="Proteomes" id="UP000001072"/>
    </source>
</evidence>
<dbReference type="PANTHER" id="PTHR34407">
    <property type="entry name" value="EXPRESSED PROTEIN"/>
    <property type="match status" value="1"/>
</dbReference>
<dbReference type="EMBL" id="GL883098">
    <property type="protein sequence ID" value="EGG09161.1"/>
    <property type="molecule type" value="Genomic_DNA"/>
</dbReference>
<dbReference type="GeneID" id="18922278"/>
<dbReference type="Proteomes" id="UP000001072">
    <property type="component" value="Unassembled WGS sequence"/>
</dbReference>